<name>A0A1I5GLG6_9FIRM</name>
<dbReference type="STRING" id="1527.SAMN04489757_12067"/>
<dbReference type="PANTHER" id="PTHR35333">
    <property type="entry name" value="BETA-LACTAMASE"/>
    <property type="match status" value="1"/>
</dbReference>
<organism evidence="2 3">
    <name type="scientific">Anaerocolumna aminovalerica</name>
    <dbReference type="NCBI Taxonomy" id="1527"/>
    <lineage>
        <taxon>Bacteria</taxon>
        <taxon>Bacillati</taxon>
        <taxon>Bacillota</taxon>
        <taxon>Clostridia</taxon>
        <taxon>Lachnospirales</taxon>
        <taxon>Lachnospiraceae</taxon>
        <taxon>Anaerocolumna</taxon>
    </lineage>
</organism>
<dbReference type="Pfam" id="PF13354">
    <property type="entry name" value="Beta-lactamase2"/>
    <property type="match status" value="1"/>
</dbReference>
<dbReference type="InterPro" id="IPR000871">
    <property type="entry name" value="Beta-lactam_class-A"/>
</dbReference>
<dbReference type="InterPro" id="IPR012338">
    <property type="entry name" value="Beta-lactam/transpept-like"/>
</dbReference>
<dbReference type="OrthoDB" id="9775096at2"/>
<evidence type="ECO:0000313" key="2">
    <source>
        <dbReference type="EMBL" id="SFO36904.1"/>
    </source>
</evidence>
<dbReference type="GO" id="GO:0046677">
    <property type="term" value="P:response to antibiotic"/>
    <property type="evidence" value="ECO:0007669"/>
    <property type="project" value="InterPro"/>
</dbReference>
<dbReference type="GO" id="GO:0030655">
    <property type="term" value="P:beta-lactam antibiotic catabolic process"/>
    <property type="evidence" value="ECO:0007669"/>
    <property type="project" value="InterPro"/>
</dbReference>
<dbReference type="InterPro" id="IPR045155">
    <property type="entry name" value="Beta-lactam_cat"/>
</dbReference>
<proteinExistence type="predicted"/>
<dbReference type="Proteomes" id="UP000198806">
    <property type="component" value="Unassembled WGS sequence"/>
</dbReference>
<evidence type="ECO:0000259" key="1">
    <source>
        <dbReference type="Pfam" id="PF13354"/>
    </source>
</evidence>
<dbReference type="GO" id="GO:0008800">
    <property type="term" value="F:beta-lactamase activity"/>
    <property type="evidence" value="ECO:0007669"/>
    <property type="project" value="InterPro"/>
</dbReference>
<dbReference type="PANTHER" id="PTHR35333:SF3">
    <property type="entry name" value="BETA-LACTAMASE-TYPE TRANSPEPTIDASE FOLD CONTAINING PROTEIN"/>
    <property type="match status" value="1"/>
</dbReference>
<sequence length="267" mass="30662">MDRKDLQQVIKNEIVSVTKDGAEISLLVKDFKTQDILYSHEDTKEVVSASIIKVPIMLTALEQVQKGKLELDSLIELKDAGILEDTEVFEYGGGKYTLEELLVWMIIESDNTATNCLIDLLSMETINTFCKKHSLKSTKLERRMLDFQAVQEGRNNYTSAGDMAILYEELYNRTILTPDLCNTALGILKRQRHKQLSLRYIYDDITVAHKTGSLDNLDHDAGIFYLPNIQYYFGAFVWNAPSNEYASKWIGRISKGIYEYYKTNNER</sequence>
<evidence type="ECO:0000313" key="3">
    <source>
        <dbReference type="Proteomes" id="UP000198806"/>
    </source>
</evidence>
<dbReference type="SUPFAM" id="SSF56601">
    <property type="entry name" value="beta-lactamase/transpeptidase-like"/>
    <property type="match status" value="1"/>
</dbReference>
<keyword evidence="3" id="KW-1185">Reference proteome</keyword>
<dbReference type="RefSeq" id="WP_091687160.1">
    <property type="nucleotide sequence ID" value="NZ_BAABFM010000028.1"/>
</dbReference>
<accession>A0A1I5GLG6</accession>
<dbReference type="Gene3D" id="3.40.710.10">
    <property type="entry name" value="DD-peptidase/beta-lactamase superfamily"/>
    <property type="match status" value="1"/>
</dbReference>
<gene>
    <name evidence="2" type="ORF">SAMN04489757_12067</name>
</gene>
<protein>
    <submittedName>
        <fullName evidence="2">Beta-lactamase class A</fullName>
    </submittedName>
</protein>
<dbReference type="AlphaFoldDB" id="A0A1I5GLG6"/>
<reference evidence="2 3" key="1">
    <citation type="submission" date="2016-10" db="EMBL/GenBank/DDBJ databases">
        <authorList>
            <person name="de Groot N.N."/>
        </authorList>
    </citation>
    <scope>NUCLEOTIDE SEQUENCE [LARGE SCALE GENOMIC DNA]</scope>
    <source>
        <strain evidence="2 3">DSM 1283</strain>
    </source>
</reference>
<feature type="domain" description="Beta-lactamase class A catalytic" evidence="1">
    <location>
        <begin position="26"/>
        <end position="235"/>
    </location>
</feature>
<dbReference type="EMBL" id="FOWD01000020">
    <property type="protein sequence ID" value="SFO36904.1"/>
    <property type="molecule type" value="Genomic_DNA"/>
</dbReference>